<dbReference type="EMBL" id="DSGB01000005">
    <property type="protein sequence ID" value="HER96423.1"/>
    <property type="molecule type" value="Genomic_DNA"/>
</dbReference>
<dbReference type="NCBIfam" id="NF001263">
    <property type="entry name" value="PRK00226.1-4"/>
    <property type="match status" value="1"/>
</dbReference>
<evidence type="ECO:0000313" key="12">
    <source>
        <dbReference type="EMBL" id="HER96423.1"/>
    </source>
</evidence>
<dbReference type="PIRSF" id="PIRSF006092">
    <property type="entry name" value="GreA_GreB"/>
    <property type="match status" value="1"/>
</dbReference>
<dbReference type="GO" id="GO:0003677">
    <property type="term" value="F:DNA binding"/>
    <property type="evidence" value="ECO:0007669"/>
    <property type="project" value="UniProtKB-UniRule"/>
</dbReference>
<dbReference type="Pfam" id="PF03449">
    <property type="entry name" value="GreA_GreB_N"/>
    <property type="match status" value="1"/>
</dbReference>
<comment type="similarity">
    <text evidence="1 8 9">Belongs to the GreA/GreB family.</text>
</comment>
<dbReference type="InterPro" id="IPR028624">
    <property type="entry name" value="Tscrpt_elong_fac_GreA/B"/>
</dbReference>
<proteinExistence type="inferred from homology"/>
<dbReference type="InterPro" id="IPR018151">
    <property type="entry name" value="TF_GreA/GreB_CS"/>
</dbReference>
<dbReference type="PROSITE" id="PS00829">
    <property type="entry name" value="GREAB_1"/>
    <property type="match status" value="1"/>
</dbReference>
<dbReference type="Pfam" id="PF01272">
    <property type="entry name" value="GreA_GreB"/>
    <property type="match status" value="1"/>
</dbReference>
<dbReference type="Gene3D" id="1.10.287.180">
    <property type="entry name" value="Transcription elongation factor, GreA/GreB, N-terminal domain"/>
    <property type="match status" value="1"/>
</dbReference>
<dbReference type="SUPFAM" id="SSF46557">
    <property type="entry name" value="GreA transcript cleavage protein, N-terminal domain"/>
    <property type="match status" value="1"/>
</dbReference>
<name>A0A7V2B175_RHOMR</name>
<comment type="caution">
    <text evidence="12">The sequence shown here is derived from an EMBL/GenBank/DDBJ whole genome shotgun (WGS) entry which is preliminary data.</text>
</comment>
<dbReference type="PANTHER" id="PTHR30437:SF4">
    <property type="entry name" value="TRANSCRIPTION ELONGATION FACTOR GREA"/>
    <property type="match status" value="1"/>
</dbReference>
<dbReference type="InterPro" id="IPR036953">
    <property type="entry name" value="GreA/GreB_C_sf"/>
</dbReference>
<dbReference type="NCBIfam" id="TIGR01462">
    <property type="entry name" value="greA"/>
    <property type="match status" value="1"/>
</dbReference>
<keyword evidence="12" id="KW-0648">Protein biosynthesis</keyword>
<dbReference type="InterPro" id="IPR001437">
    <property type="entry name" value="Tscrpt_elong_fac_GreA/B_C"/>
</dbReference>
<dbReference type="GO" id="GO:0032784">
    <property type="term" value="P:regulation of DNA-templated transcription elongation"/>
    <property type="evidence" value="ECO:0007669"/>
    <property type="project" value="UniProtKB-UniRule"/>
</dbReference>
<dbReference type="NCBIfam" id="NF001261">
    <property type="entry name" value="PRK00226.1-2"/>
    <property type="match status" value="1"/>
</dbReference>
<evidence type="ECO:0000259" key="11">
    <source>
        <dbReference type="Pfam" id="PF03449"/>
    </source>
</evidence>
<evidence type="ECO:0000256" key="1">
    <source>
        <dbReference type="ARBA" id="ARBA00008213"/>
    </source>
</evidence>
<evidence type="ECO:0000256" key="6">
    <source>
        <dbReference type="ARBA" id="ARBA00024916"/>
    </source>
</evidence>
<dbReference type="InterPro" id="IPR006359">
    <property type="entry name" value="Tscrpt_elong_fac_GreA"/>
</dbReference>
<organism evidence="12">
    <name type="scientific">Rhodothermus marinus</name>
    <name type="common">Rhodothermus obamensis</name>
    <dbReference type="NCBI Taxonomy" id="29549"/>
    <lineage>
        <taxon>Bacteria</taxon>
        <taxon>Pseudomonadati</taxon>
        <taxon>Rhodothermota</taxon>
        <taxon>Rhodothermia</taxon>
        <taxon>Rhodothermales</taxon>
        <taxon>Rhodothermaceae</taxon>
        <taxon>Rhodothermus</taxon>
    </lineage>
</organism>
<keyword evidence="12" id="KW-0251">Elongation factor</keyword>
<evidence type="ECO:0000256" key="2">
    <source>
        <dbReference type="ARBA" id="ARBA00013729"/>
    </source>
</evidence>
<dbReference type="SUPFAM" id="SSF54534">
    <property type="entry name" value="FKBP-like"/>
    <property type="match status" value="1"/>
</dbReference>
<comment type="function">
    <text evidence="6 8 9">Necessary for efficient RNA polymerase transcription elongation past template-encoded arresting sites. The arresting sites in DNA have the property of trapping a certain fraction of elongating RNA polymerases that pass through, resulting in locked ternary complexes. Cleavage of the nascent transcript by cleavage factors such as GreA or GreB allows the resumption of elongation from the new 3'terminus. GreA releases sequences of 2 to 3 nucleotides.</text>
</comment>
<dbReference type="FunFam" id="1.10.287.180:FF:000001">
    <property type="entry name" value="Transcription elongation factor GreA"/>
    <property type="match status" value="1"/>
</dbReference>
<evidence type="ECO:0000256" key="7">
    <source>
        <dbReference type="ARBA" id="ARBA00030776"/>
    </source>
</evidence>
<sequence>MQDPKPVYLTKEALQKLKEELHYLRTTERARIAKAIAEARGHGDLSENAEYDAAKEAQSHLEARIAQIEQTIANARIVDENKIDTTKAYIFSTVRVKNLKTGDEQLFTLVSPQEVDLAAGKISVNSPIGKGLLGRSVGDIVEVKVPAGKIQLQILEITR</sequence>
<reference evidence="12" key="1">
    <citation type="journal article" date="2020" name="mSystems">
        <title>Genome- and Community-Level Interaction Insights into Carbon Utilization and Element Cycling Functions of Hydrothermarchaeota in Hydrothermal Sediment.</title>
        <authorList>
            <person name="Zhou Z."/>
            <person name="Liu Y."/>
            <person name="Xu W."/>
            <person name="Pan J."/>
            <person name="Luo Z.H."/>
            <person name="Li M."/>
        </authorList>
    </citation>
    <scope>NUCLEOTIDE SEQUENCE [LARGE SCALE GENOMIC DNA]</scope>
    <source>
        <strain evidence="12">SpSt-143</strain>
    </source>
</reference>
<accession>A0A7V2B175</accession>
<evidence type="ECO:0000256" key="9">
    <source>
        <dbReference type="RuleBase" id="RU000556"/>
    </source>
</evidence>
<evidence type="ECO:0000256" key="8">
    <source>
        <dbReference type="HAMAP-Rule" id="MF_00105"/>
    </source>
</evidence>
<dbReference type="GO" id="GO:0006354">
    <property type="term" value="P:DNA-templated transcription elongation"/>
    <property type="evidence" value="ECO:0007669"/>
    <property type="project" value="TreeGrafter"/>
</dbReference>
<feature type="domain" description="Transcription elongation factor GreA/GreB N-terminal" evidence="11">
    <location>
        <begin position="7"/>
        <end position="77"/>
    </location>
</feature>
<dbReference type="FunFam" id="3.10.50.30:FF:000001">
    <property type="entry name" value="Transcription elongation factor GreA"/>
    <property type="match status" value="1"/>
</dbReference>
<keyword evidence="3 8" id="KW-0805">Transcription regulation</keyword>
<dbReference type="HAMAP" id="MF_00105">
    <property type="entry name" value="GreA_GreB"/>
    <property type="match status" value="1"/>
</dbReference>
<dbReference type="PANTHER" id="PTHR30437">
    <property type="entry name" value="TRANSCRIPTION ELONGATION FACTOR GREA"/>
    <property type="match status" value="1"/>
</dbReference>
<keyword evidence="5 8" id="KW-0804">Transcription</keyword>
<dbReference type="GO" id="GO:0070063">
    <property type="term" value="F:RNA polymerase binding"/>
    <property type="evidence" value="ECO:0007669"/>
    <property type="project" value="InterPro"/>
</dbReference>
<dbReference type="Gene3D" id="3.10.50.30">
    <property type="entry name" value="Transcription elongation factor, GreA/GreB, C-terminal domain"/>
    <property type="match status" value="1"/>
</dbReference>
<feature type="domain" description="Transcription elongation factor GreA/GreB C-terminal" evidence="10">
    <location>
        <begin position="87"/>
        <end position="158"/>
    </location>
</feature>
<protein>
    <recommendedName>
        <fullName evidence="2 8">Transcription elongation factor GreA</fullName>
    </recommendedName>
    <alternativeName>
        <fullName evidence="7 8">Transcript cleavage factor GreA</fullName>
    </alternativeName>
</protein>
<dbReference type="InterPro" id="IPR036805">
    <property type="entry name" value="Tscrpt_elong_fac_GreA/B_N_sf"/>
</dbReference>
<dbReference type="PROSITE" id="PS00830">
    <property type="entry name" value="GREAB_2"/>
    <property type="match status" value="1"/>
</dbReference>
<dbReference type="AlphaFoldDB" id="A0A7V2B175"/>
<evidence type="ECO:0000259" key="10">
    <source>
        <dbReference type="Pfam" id="PF01272"/>
    </source>
</evidence>
<dbReference type="InterPro" id="IPR022691">
    <property type="entry name" value="Tscrpt_elong_fac_GreA/B_N"/>
</dbReference>
<evidence type="ECO:0000256" key="4">
    <source>
        <dbReference type="ARBA" id="ARBA00023125"/>
    </source>
</evidence>
<evidence type="ECO:0000256" key="3">
    <source>
        <dbReference type="ARBA" id="ARBA00023015"/>
    </source>
</evidence>
<gene>
    <name evidence="8 12" type="primary">greA</name>
    <name evidence="12" type="ORF">ENO59_07885</name>
</gene>
<keyword evidence="4 8" id="KW-0238">DNA-binding</keyword>
<dbReference type="InterPro" id="IPR023459">
    <property type="entry name" value="Tscrpt_elong_fac_GreA/B_fam"/>
</dbReference>
<dbReference type="GO" id="GO:0003746">
    <property type="term" value="F:translation elongation factor activity"/>
    <property type="evidence" value="ECO:0007669"/>
    <property type="project" value="UniProtKB-KW"/>
</dbReference>
<evidence type="ECO:0000256" key="5">
    <source>
        <dbReference type="ARBA" id="ARBA00023163"/>
    </source>
</evidence>